<dbReference type="InterPro" id="IPR011611">
    <property type="entry name" value="PfkB_dom"/>
</dbReference>
<accession>A0A2Z4UB86</accession>
<dbReference type="RefSeq" id="WP_111919812.1">
    <property type="nucleotide sequence ID" value="NZ_CAUWHR010000007.1"/>
</dbReference>
<keyword evidence="3 5" id="KW-0418">Kinase</keyword>
<keyword evidence="2" id="KW-0808">Transferase</keyword>
<evidence type="ECO:0000256" key="3">
    <source>
        <dbReference type="ARBA" id="ARBA00022777"/>
    </source>
</evidence>
<comment type="similarity">
    <text evidence="1">Belongs to the carbohydrate kinase PfkB family.</text>
</comment>
<dbReference type="Gene3D" id="3.40.1190.20">
    <property type="match status" value="1"/>
</dbReference>
<evidence type="ECO:0000259" key="4">
    <source>
        <dbReference type="Pfam" id="PF00294"/>
    </source>
</evidence>
<evidence type="ECO:0000313" key="6">
    <source>
        <dbReference type="Proteomes" id="UP000250003"/>
    </source>
</evidence>
<feature type="domain" description="Carbohydrate kinase PfkB" evidence="4">
    <location>
        <begin position="2"/>
        <end position="308"/>
    </location>
</feature>
<proteinExistence type="inferred from homology"/>
<evidence type="ECO:0000256" key="2">
    <source>
        <dbReference type="ARBA" id="ARBA00022679"/>
    </source>
</evidence>
<dbReference type="Proteomes" id="UP000250003">
    <property type="component" value="Chromosome"/>
</dbReference>
<dbReference type="Pfam" id="PF00294">
    <property type="entry name" value="PfkB"/>
    <property type="match status" value="1"/>
</dbReference>
<dbReference type="OrthoDB" id="9813569at2"/>
<protein>
    <submittedName>
        <fullName evidence="5">Sugar kinase</fullName>
    </submittedName>
</protein>
<dbReference type="CDD" id="cd01166">
    <property type="entry name" value="KdgK"/>
    <property type="match status" value="1"/>
</dbReference>
<keyword evidence="6" id="KW-1185">Reference proteome</keyword>
<dbReference type="InterPro" id="IPR029056">
    <property type="entry name" value="Ribokinase-like"/>
</dbReference>
<dbReference type="KEGG" id="blau:DQQ01_09360"/>
<gene>
    <name evidence="5" type="ORF">DQQ01_09360</name>
</gene>
<organism evidence="5 6">
    <name type="scientific">Blautia argi</name>
    <dbReference type="NCBI Taxonomy" id="1912897"/>
    <lineage>
        <taxon>Bacteria</taxon>
        <taxon>Bacillati</taxon>
        <taxon>Bacillota</taxon>
        <taxon>Clostridia</taxon>
        <taxon>Lachnospirales</taxon>
        <taxon>Lachnospiraceae</taxon>
        <taxon>Blautia</taxon>
    </lineage>
</organism>
<sequence>MKVVTFGEIMLRLKTPEHLRILQARDFEASYGGAEANVAVSLAMLEDPVAFVTRVPDNPVGRAALNEVRHYGVDTSYILKGGSRLGIYYFEKGSNIRPTNVVYDREYSAFSMATATEFHWEKYLEAGDIFYFSGVTPAVSPEIQKAVLEALEYCRNHGIFVVCDLNYRAKMWSSQKAQAVMKECMRYVDLCIANDEDFEATLGIHAFDGNMSTGICQIDTYKQGMEEILRQYPNCKSVASVLRNMHTVEDGDWLGIYLKDGEFYESPIHTVHSLEAVGAGDAFAGGLLHGLLRDFDPQKTIDFAITASVMKLMIQYDFNIVTEEDILRVMKSSDTNLQR</sequence>
<dbReference type="InterPro" id="IPR052700">
    <property type="entry name" value="Carb_kinase_PfkB-like"/>
</dbReference>
<dbReference type="GO" id="GO:0016301">
    <property type="term" value="F:kinase activity"/>
    <property type="evidence" value="ECO:0007669"/>
    <property type="project" value="UniProtKB-KW"/>
</dbReference>
<dbReference type="AlphaFoldDB" id="A0A2Z4UB86"/>
<dbReference type="EMBL" id="CP030280">
    <property type="protein sequence ID" value="AWY98323.1"/>
    <property type="molecule type" value="Genomic_DNA"/>
</dbReference>
<name>A0A2Z4UB86_9FIRM</name>
<dbReference type="SUPFAM" id="SSF53613">
    <property type="entry name" value="Ribokinase-like"/>
    <property type="match status" value="1"/>
</dbReference>
<reference evidence="6" key="1">
    <citation type="submission" date="2018-06" db="EMBL/GenBank/DDBJ databases">
        <title>Description of Blautia argi sp. nov., a new anaerobic isolated from dog feces.</title>
        <authorList>
            <person name="Chang Y.-H."/>
            <person name="Paek J."/>
            <person name="Shin Y."/>
        </authorList>
    </citation>
    <scope>NUCLEOTIDE SEQUENCE [LARGE SCALE GENOMIC DNA]</scope>
    <source>
        <strain evidence="6">KCTC 15426</strain>
    </source>
</reference>
<dbReference type="PANTHER" id="PTHR43320">
    <property type="entry name" value="SUGAR KINASE"/>
    <property type="match status" value="1"/>
</dbReference>
<evidence type="ECO:0000313" key="5">
    <source>
        <dbReference type="EMBL" id="AWY98323.1"/>
    </source>
</evidence>
<dbReference type="PANTHER" id="PTHR43320:SF2">
    <property type="entry name" value="2-DEHYDRO-3-DEOXYGLUCONOKINASE_2-DEHYDRO-3-DEOXYGALACTONOKINASE"/>
    <property type="match status" value="1"/>
</dbReference>
<evidence type="ECO:0000256" key="1">
    <source>
        <dbReference type="ARBA" id="ARBA00010688"/>
    </source>
</evidence>